<dbReference type="RefSeq" id="WP_345649516.1">
    <property type="nucleotide sequence ID" value="NZ_BAABEP010000030.1"/>
</dbReference>
<feature type="transmembrane region" description="Helical" evidence="2">
    <location>
        <begin position="295"/>
        <end position="313"/>
    </location>
</feature>
<keyword evidence="4" id="KW-1185">Reference proteome</keyword>
<keyword evidence="2" id="KW-1133">Transmembrane helix</keyword>
<feature type="transmembrane region" description="Helical" evidence="2">
    <location>
        <begin position="255"/>
        <end position="275"/>
    </location>
</feature>
<name>A0ABP7FKI0_9ACTN</name>
<keyword evidence="2" id="KW-0812">Transmembrane</keyword>
<evidence type="ECO:0000313" key="3">
    <source>
        <dbReference type="EMBL" id="GAA3740131.1"/>
    </source>
</evidence>
<keyword evidence="2" id="KW-0472">Membrane</keyword>
<comment type="caution">
    <text evidence="3">The sequence shown here is derived from an EMBL/GenBank/DDBJ whole genome shotgun (WGS) entry which is preliminary data.</text>
</comment>
<dbReference type="EMBL" id="BAABEP010000030">
    <property type="protein sequence ID" value="GAA3740131.1"/>
    <property type="molecule type" value="Genomic_DNA"/>
</dbReference>
<evidence type="ECO:0000313" key="4">
    <source>
        <dbReference type="Proteomes" id="UP001499884"/>
    </source>
</evidence>
<reference evidence="4" key="1">
    <citation type="journal article" date="2019" name="Int. J. Syst. Evol. Microbiol.">
        <title>The Global Catalogue of Microorganisms (GCM) 10K type strain sequencing project: providing services to taxonomists for standard genome sequencing and annotation.</title>
        <authorList>
            <consortium name="The Broad Institute Genomics Platform"/>
            <consortium name="The Broad Institute Genome Sequencing Center for Infectious Disease"/>
            <person name="Wu L."/>
            <person name="Ma J."/>
        </authorList>
    </citation>
    <scope>NUCLEOTIDE SEQUENCE [LARGE SCALE GENOMIC DNA]</scope>
    <source>
        <strain evidence="4">JCM 30846</strain>
    </source>
</reference>
<protein>
    <submittedName>
        <fullName evidence="3">Membrane protein</fullName>
    </submittedName>
</protein>
<gene>
    <name evidence="3" type="ORF">GCM10023082_41470</name>
</gene>
<feature type="transmembrane region" description="Helical" evidence="2">
    <location>
        <begin position="214"/>
        <end position="243"/>
    </location>
</feature>
<feature type="region of interest" description="Disordered" evidence="1">
    <location>
        <begin position="67"/>
        <end position="133"/>
    </location>
</feature>
<evidence type="ECO:0000256" key="2">
    <source>
        <dbReference type="SAM" id="Phobius"/>
    </source>
</evidence>
<sequence length="319" mass="33783">MGIESDQLVFDYLSRVGDVAHQRQMPSADRMRLVSSLRSEIDRRRGDVGGDTTASVKRILGELGTPETVVGTAGTGRATGRGDEASATGPGVPRQATSTPSMPTGPHLAGMDERGTPPPGGGSTDWWRVQPGPGPDAMGAGQLQVGGFVGGVEIPEILRPPRPEGESAVPLHKVVPAAVEEEAEVVEEAGGPGRSWWRRRGAAEGRGFGLTNPFLLLTAALLVVGAVLGNIWALLAGWVLAYFSRTLTRSEAKVAVFWLPGVSVAAGLVWLWGRFNDRWGDPIPKGGMAHALADTWPVVVRVAAVASALFLVWRSRRVR</sequence>
<accession>A0ABP7FKI0</accession>
<proteinExistence type="predicted"/>
<evidence type="ECO:0000256" key="1">
    <source>
        <dbReference type="SAM" id="MobiDB-lite"/>
    </source>
</evidence>
<organism evidence="3 4">
    <name type="scientific">Streptomyces tremellae</name>
    <dbReference type="NCBI Taxonomy" id="1124239"/>
    <lineage>
        <taxon>Bacteria</taxon>
        <taxon>Bacillati</taxon>
        <taxon>Actinomycetota</taxon>
        <taxon>Actinomycetes</taxon>
        <taxon>Kitasatosporales</taxon>
        <taxon>Streptomycetaceae</taxon>
        <taxon>Streptomyces</taxon>
    </lineage>
</organism>
<dbReference type="Proteomes" id="UP001499884">
    <property type="component" value="Unassembled WGS sequence"/>
</dbReference>